<evidence type="ECO:0000256" key="1">
    <source>
        <dbReference type="SAM" id="MobiDB-lite"/>
    </source>
</evidence>
<comment type="caution">
    <text evidence="2">The sequence shown here is derived from an EMBL/GenBank/DDBJ whole genome shotgun (WGS) entry which is preliminary data.</text>
</comment>
<evidence type="ECO:0000313" key="3">
    <source>
        <dbReference type="Proteomes" id="UP001234178"/>
    </source>
</evidence>
<sequence length="129" mass="14194">MQDWDVKRMKESTGSGTSSDYPKIVDTMDNEALEETKEFQQTCSSLLFTLLARSTGSYYLSPFCVSPLSRAPCVSIEETNRLGGGGGGVALVGFFFPSESFESYVGRRGVLEKNVSGLKQLSIWEIRNS</sequence>
<gene>
    <name evidence="2" type="ORF">OUZ56_022707</name>
</gene>
<keyword evidence="3" id="KW-1185">Reference proteome</keyword>
<name>A0ABR0AX89_9CRUS</name>
<organism evidence="2 3">
    <name type="scientific">Daphnia magna</name>
    <dbReference type="NCBI Taxonomy" id="35525"/>
    <lineage>
        <taxon>Eukaryota</taxon>
        <taxon>Metazoa</taxon>
        <taxon>Ecdysozoa</taxon>
        <taxon>Arthropoda</taxon>
        <taxon>Crustacea</taxon>
        <taxon>Branchiopoda</taxon>
        <taxon>Diplostraca</taxon>
        <taxon>Cladocera</taxon>
        <taxon>Anomopoda</taxon>
        <taxon>Daphniidae</taxon>
        <taxon>Daphnia</taxon>
    </lineage>
</organism>
<accession>A0ABR0AX89</accession>
<evidence type="ECO:0000313" key="2">
    <source>
        <dbReference type="EMBL" id="KAK4029741.1"/>
    </source>
</evidence>
<dbReference type="Proteomes" id="UP001234178">
    <property type="component" value="Unassembled WGS sequence"/>
</dbReference>
<dbReference type="EMBL" id="JAOYFB010000039">
    <property type="protein sequence ID" value="KAK4029741.1"/>
    <property type="molecule type" value="Genomic_DNA"/>
</dbReference>
<proteinExistence type="predicted"/>
<protein>
    <submittedName>
        <fullName evidence="2">Uncharacterized protein</fullName>
    </submittedName>
</protein>
<reference evidence="2 3" key="1">
    <citation type="journal article" date="2023" name="Nucleic Acids Res.">
        <title>The hologenome of Daphnia magna reveals possible DNA methylation and microbiome-mediated evolution of the host genome.</title>
        <authorList>
            <person name="Chaturvedi A."/>
            <person name="Li X."/>
            <person name="Dhandapani V."/>
            <person name="Marshall H."/>
            <person name="Kissane S."/>
            <person name="Cuenca-Cambronero M."/>
            <person name="Asole G."/>
            <person name="Calvet F."/>
            <person name="Ruiz-Romero M."/>
            <person name="Marangio P."/>
            <person name="Guigo R."/>
            <person name="Rago D."/>
            <person name="Mirbahai L."/>
            <person name="Eastwood N."/>
            <person name="Colbourne J.K."/>
            <person name="Zhou J."/>
            <person name="Mallon E."/>
            <person name="Orsini L."/>
        </authorList>
    </citation>
    <scope>NUCLEOTIDE SEQUENCE [LARGE SCALE GENOMIC DNA]</scope>
    <source>
        <strain evidence="2">LRV0_1</strain>
    </source>
</reference>
<feature type="region of interest" description="Disordered" evidence="1">
    <location>
        <begin position="1"/>
        <end position="24"/>
    </location>
</feature>
<feature type="compositionally biased region" description="Basic and acidic residues" evidence="1">
    <location>
        <begin position="1"/>
        <end position="11"/>
    </location>
</feature>